<sequence length="104" mass="12303">MHPLIKRFLMDYQEWLDNGASEPHYLFDRGSGLCVQLGKYLRRQPISEETVDTLCKSFTYLLPDNDTNLPFNVDVLDYMMECSDGRCHLNQRRINWIKSQLESK</sequence>
<organism evidence="1 2">
    <name type="scientific">Dyella japonica DSM 16301</name>
    <dbReference type="NCBI Taxonomy" id="1440762"/>
    <lineage>
        <taxon>Bacteria</taxon>
        <taxon>Pseudomonadati</taxon>
        <taxon>Pseudomonadota</taxon>
        <taxon>Gammaproteobacteria</taxon>
        <taxon>Lysobacterales</taxon>
        <taxon>Rhodanobacteraceae</taxon>
        <taxon>Dyella</taxon>
    </lineage>
</organism>
<comment type="caution">
    <text evidence="1">The sequence shown here is derived from an EMBL/GenBank/DDBJ whole genome shotgun (WGS) entry which is preliminary data.</text>
</comment>
<proteinExistence type="predicted"/>
<dbReference type="Proteomes" id="UP000035481">
    <property type="component" value="Unassembled WGS sequence"/>
</dbReference>
<dbReference type="PATRIC" id="fig|1440762.4.peg.560"/>
<dbReference type="EMBL" id="JPLA01000130">
    <property type="protein sequence ID" value="KLD61818.1"/>
    <property type="molecule type" value="Genomic_DNA"/>
</dbReference>
<protein>
    <submittedName>
        <fullName evidence="1">Uncharacterized protein</fullName>
    </submittedName>
</protein>
<evidence type="ECO:0000313" key="2">
    <source>
        <dbReference type="Proteomes" id="UP000035481"/>
    </source>
</evidence>
<accession>A0A0G9GWZ7</accession>
<reference evidence="1 2" key="1">
    <citation type="journal article" date="2015" name="Antonie Van Leeuwenhoek">
        <title>A phylogenomic and molecular marker based taxonomic framework for the order Xanthomonadales: proposal to transfer the families Algiphilaceae and Solimonadaceae to the order Nevskiales ord. nov. and to create a new family within the order Xanthomonadales, the family Rhodanobacteraceae fam. nov., containing the genus Rhodanobacter and its closest relatives.</title>
        <authorList>
            <person name="Naushad S."/>
            <person name="Adeolu M."/>
            <person name="Wong S."/>
            <person name="Sohail M."/>
            <person name="Schellhorn H.E."/>
            <person name="Gupta R.S."/>
        </authorList>
    </citation>
    <scope>NUCLEOTIDE SEQUENCE [LARGE SCALE GENOMIC DNA]</scope>
    <source>
        <strain evidence="1 2">DSM 16301</strain>
    </source>
</reference>
<dbReference type="AlphaFoldDB" id="A0A0G9GWZ7"/>
<evidence type="ECO:0000313" key="1">
    <source>
        <dbReference type="EMBL" id="KLD61818.1"/>
    </source>
</evidence>
<gene>
    <name evidence="1" type="ORF">Y882_18800</name>
</gene>
<name>A0A0G9GWZ7_9GAMM</name>